<dbReference type="CDD" id="cd17808">
    <property type="entry name" value="HipA_Ec_like"/>
    <property type="match status" value="1"/>
</dbReference>
<dbReference type="Proteomes" id="UP000553756">
    <property type="component" value="Unassembled WGS sequence"/>
</dbReference>
<dbReference type="Gene3D" id="1.10.1070.20">
    <property type="match status" value="1"/>
</dbReference>
<organism evidence="7 8">
    <name type="scientific">Bifidobacterium panos</name>
    <dbReference type="NCBI Taxonomy" id="2675321"/>
    <lineage>
        <taxon>Bacteria</taxon>
        <taxon>Bacillati</taxon>
        <taxon>Actinomycetota</taxon>
        <taxon>Actinomycetes</taxon>
        <taxon>Bifidobacteriales</taxon>
        <taxon>Bifidobacteriaceae</taxon>
        <taxon>Bifidobacterium</taxon>
    </lineage>
</organism>
<dbReference type="InterPro" id="IPR017508">
    <property type="entry name" value="HipA_N1"/>
</dbReference>
<name>A0ABX1T0G4_9BIFI</name>
<evidence type="ECO:0000313" key="8">
    <source>
        <dbReference type="Proteomes" id="UP000553756"/>
    </source>
</evidence>
<reference evidence="7 8" key="1">
    <citation type="submission" date="2020-02" db="EMBL/GenBank/DDBJ databases">
        <title>Characterization of phylogenetic diversity of novel bifidobacterial species isolated in Czech ZOOs.</title>
        <authorList>
            <person name="Lugli G.A."/>
            <person name="Vera N.B."/>
            <person name="Ventura M."/>
        </authorList>
    </citation>
    <scope>NUCLEOTIDE SEQUENCE [LARGE SCALE GENOMIC DNA]</scope>
    <source>
        <strain evidence="7 8">DSM 109963</strain>
    </source>
</reference>
<feature type="domain" description="HipA-like C-terminal" evidence="5">
    <location>
        <begin position="147"/>
        <end position="366"/>
    </location>
</feature>
<dbReference type="InterPro" id="IPR052028">
    <property type="entry name" value="HipA_Ser/Thr_kinase"/>
</dbReference>
<keyword evidence="2" id="KW-0808">Transferase</keyword>
<dbReference type="PANTHER" id="PTHR37419:SF1">
    <property type="entry name" value="SERINE_THREONINE-PROTEIN KINASE TOXIN HIPA"/>
    <property type="match status" value="1"/>
</dbReference>
<dbReference type="InterPro" id="IPR012893">
    <property type="entry name" value="HipA-like_C"/>
</dbReference>
<evidence type="ECO:0000256" key="1">
    <source>
        <dbReference type="ARBA" id="ARBA00010164"/>
    </source>
</evidence>
<feature type="domain" description="HipA N-terminal subdomain 1" evidence="6">
    <location>
        <begin position="6"/>
        <end position="101"/>
    </location>
</feature>
<evidence type="ECO:0000313" key="7">
    <source>
        <dbReference type="EMBL" id="NMN02512.1"/>
    </source>
</evidence>
<protein>
    <submittedName>
        <fullName evidence="7">Transcriptional regulator</fullName>
    </submittedName>
</protein>
<keyword evidence="8" id="KW-1185">Reference proteome</keyword>
<proteinExistence type="inferred from homology"/>
<accession>A0ABX1T0G4</accession>
<dbReference type="EMBL" id="JAAIIJ010000021">
    <property type="protein sequence ID" value="NMN02512.1"/>
    <property type="molecule type" value="Genomic_DNA"/>
</dbReference>
<sequence>MKPKELLVFVEGRYCGVLREDIHGKHSFTYDSSSPTPPRLSLSMPQRSAPWTGKPVEAYIDGILPDDRDMRRRIARLYDVNGNNPFSLLTAIGLDCAGGAQFVLPEHAESLREDAELRPVSEHAIEQKLRAIADSNHQSWQNDEEHWSLNGAQDKIALRLKEGQWYEALGSAATTHIIKPGINRLHEQAFNEYVCMQALRGLNIPTATTSFHLFGTLPTIVSTRWDRKLLRSRSGEETVARIHQEDFCQATAHMTREKYQSDGGPSAVDILRCIRENELSQASALLFLSALILNFLMAGSDAHAKNYAILEPVGERPMLAPLYDVASMFAYDTQRKQRKLAMSIGGEYNWERIELSHWRQLAQDTKPADFELIQVLLRRYATLLPDAFAEAAGEALELSAGALHADEETQGKRRELTARIQEGIGGQCGRVLQWFA</sequence>
<comment type="caution">
    <text evidence="7">The sequence shown here is derived from an EMBL/GenBank/DDBJ whole genome shotgun (WGS) entry which is preliminary data.</text>
</comment>
<evidence type="ECO:0000256" key="3">
    <source>
        <dbReference type="ARBA" id="ARBA00022777"/>
    </source>
</evidence>
<gene>
    <name evidence="7" type="ORF">G1C94_1134</name>
</gene>
<evidence type="ECO:0000259" key="6">
    <source>
        <dbReference type="Pfam" id="PF13657"/>
    </source>
</evidence>
<dbReference type="Pfam" id="PF07804">
    <property type="entry name" value="HipA_C"/>
    <property type="match status" value="1"/>
</dbReference>
<keyword evidence="3" id="KW-0418">Kinase</keyword>
<dbReference type="Pfam" id="PF13657">
    <property type="entry name" value="Couple_hipA"/>
    <property type="match status" value="1"/>
</dbReference>
<comment type="similarity">
    <text evidence="1">Belongs to the HipA Ser/Thr kinase family.</text>
</comment>
<evidence type="ECO:0000259" key="5">
    <source>
        <dbReference type="Pfam" id="PF07804"/>
    </source>
</evidence>
<dbReference type="PANTHER" id="PTHR37419">
    <property type="entry name" value="SERINE/THREONINE-PROTEIN KINASE TOXIN HIPA"/>
    <property type="match status" value="1"/>
</dbReference>
<dbReference type="NCBIfam" id="TIGR03071">
    <property type="entry name" value="couple_hipA"/>
    <property type="match status" value="1"/>
</dbReference>
<feature type="region of interest" description="Disordered" evidence="4">
    <location>
        <begin position="29"/>
        <end position="49"/>
    </location>
</feature>
<dbReference type="RefSeq" id="WP_172146144.1">
    <property type="nucleotide sequence ID" value="NZ_JAAIIJ010000021.1"/>
</dbReference>
<evidence type="ECO:0000256" key="2">
    <source>
        <dbReference type="ARBA" id="ARBA00022679"/>
    </source>
</evidence>
<evidence type="ECO:0000256" key="4">
    <source>
        <dbReference type="SAM" id="MobiDB-lite"/>
    </source>
</evidence>